<sequence length="161" mass="18704">MAGTTQRDVDGDVDMAVRQPVFEFIQAPKLEDWSQAAMVKWRKARSQYESRMRQRCADSGESLTRALATVKDSFDPKLIEVVSLYELKTTVEEVTEDQLVTLIYDRTRNVMIEFVPDLEGFFRRHLKMDLKEVDVDARVLKYYRNFSELIEQTGRGGASKR</sequence>
<comment type="caution">
    <text evidence="1">The sequence shown here is derived from an EMBL/GenBank/DDBJ whole genome shotgun (WGS) entry which is preliminary data.</text>
</comment>
<dbReference type="EMBL" id="BSXT01003894">
    <property type="protein sequence ID" value="GMF56033.1"/>
    <property type="molecule type" value="Genomic_DNA"/>
</dbReference>
<keyword evidence="2" id="KW-1185">Reference proteome</keyword>
<evidence type="ECO:0000313" key="2">
    <source>
        <dbReference type="Proteomes" id="UP001165121"/>
    </source>
</evidence>
<organism evidence="1 2">
    <name type="scientific">Phytophthora fragariaefolia</name>
    <dbReference type="NCBI Taxonomy" id="1490495"/>
    <lineage>
        <taxon>Eukaryota</taxon>
        <taxon>Sar</taxon>
        <taxon>Stramenopiles</taxon>
        <taxon>Oomycota</taxon>
        <taxon>Peronosporomycetes</taxon>
        <taxon>Peronosporales</taxon>
        <taxon>Peronosporaceae</taxon>
        <taxon>Phytophthora</taxon>
    </lineage>
</organism>
<protein>
    <submittedName>
        <fullName evidence="1">Unnamed protein product</fullName>
    </submittedName>
</protein>
<dbReference type="Proteomes" id="UP001165121">
    <property type="component" value="Unassembled WGS sequence"/>
</dbReference>
<reference evidence="1" key="1">
    <citation type="submission" date="2023-04" db="EMBL/GenBank/DDBJ databases">
        <title>Phytophthora fragariaefolia NBRC 109709.</title>
        <authorList>
            <person name="Ichikawa N."/>
            <person name="Sato H."/>
            <person name="Tonouchi N."/>
        </authorList>
    </citation>
    <scope>NUCLEOTIDE SEQUENCE</scope>
    <source>
        <strain evidence="1">NBRC 109709</strain>
    </source>
</reference>
<accession>A0A9W6Y957</accession>
<proteinExistence type="predicted"/>
<name>A0A9W6Y957_9STRA</name>
<gene>
    <name evidence="1" type="ORF">Pfra01_002370700</name>
</gene>
<dbReference type="AlphaFoldDB" id="A0A9W6Y957"/>
<evidence type="ECO:0000313" key="1">
    <source>
        <dbReference type="EMBL" id="GMF56033.1"/>
    </source>
</evidence>
<dbReference type="OrthoDB" id="125131at2759"/>